<evidence type="ECO:0000313" key="1">
    <source>
        <dbReference type="EMBL" id="DAE29475.1"/>
    </source>
</evidence>
<protein>
    <submittedName>
        <fullName evidence="1">Uncharacterized protein</fullName>
    </submittedName>
</protein>
<proteinExistence type="predicted"/>
<organism evidence="1">
    <name type="scientific">virus sp. ctd0M1</name>
    <dbReference type="NCBI Taxonomy" id="2827993"/>
    <lineage>
        <taxon>Viruses</taxon>
    </lineage>
</organism>
<accession>A0A8S5RE94</accession>
<name>A0A8S5RE94_9VIRU</name>
<sequence length="66" mass="7920">MTYSEILEKRGYSFCGFWDSCFFINNSTSSGLYVWNNNTRKYENLTWRDFYKMAKEVCVEKTSQSN</sequence>
<dbReference type="EMBL" id="BK059094">
    <property type="protein sequence ID" value="DAE29475.1"/>
    <property type="molecule type" value="Genomic_DNA"/>
</dbReference>
<reference evidence="1" key="1">
    <citation type="journal article" date="2021" name="Proc. Natl. Acad. Sci. U.S.A.">
        <title>A Catalog of Tens of Thousands of Viruses from Human Metagenomes Reveals Hidden Associations with Chronic Diseases.</title>
        <authorList>
            <person name="Tisza M.J."/>
            <person name="Buck C.B."/>
        </authorList>
    </citation>
    <scope>NUCLEOTIDE SEQUENCE</scope>
    <source>
        <strain evidence="1">Ctd0M1</strain>
    </source>
</reference>